<name>A0A1M5XLV1_9BACT</name>
<dbReference type="RefSeq" id="WP_167369266.1">
    <property type="nucleotide sequence ID" value="NZ_FQXS01000021.1"/>
</dbReference>
<gene>
    <name evidence="1" type="ORF">SAMN02745124_03182</name>
</gene>
<evidence type="ECO:0000313" key="1">
    <source>
        <dbReference type="EMBL" id="SHI00810.1"/>
    </source>
</evidence>
<dbReference type="AlphaFoldDB" id="A0A1M5XLV1"/>
<proteinExistence type="predicted"/>
<sequence>MKCTHCQTDLEVLRSCRRIRMRCTFCGRQYALHEVADQLDEETELILEKYNAGIYD</sequence>
<reference evidence="1 2" key="1">
    <citation type="submission" date="2016-11" db="EMBL/GenBank/DDBJ databases">
        <authorList>
            <person name="Jaros S."/>
            <person name="Januszkiewicz K."/>
            <person name="Wedrychowicz H."/>
        </authorList>
    </citation>
    <scope>NUCLEOTIDE SEQUENCE [LARGE SCALE GENOMIC DNA]</scope>
    <source>
        <strain evidence="1 2">DSM 9705</strain>
    </source>
</reference>
<protein>
    <submittedName>
        <fullName evidence="1">Uncharacterized protein</fullName>
    </submittedName>
</protein>
<dbReference type="NCBIfam" id="NF041197">
    <property type="entry name" value="CxxC_Se_CxxC"/>
    <property type="match status" value="1"/>
</dbReference>
<dbReference type="STRING" id="1121409.SAMN02745124_03182"/>
<dbReference type="EMBL" id="FQXS01000021">
    <property type="protein sequence ID" value="SHI00810.1"/>
    <property type="molecule type" value="Genomic_DNA"/>
</dbReference>
<accession>A0A1M5XLV1</accession>
<organism evidence="1 2">
    <name type="scientific">Desulfofustis glycolicus DSM 9705</name>
    <dbReference type="NCBI Taxonomy" id="1121409"/>
    <lineage>
        <taxon>Bacteria</taxon>
        <taxon>Pseudomonadati</taxon>
        <taxon>Thermodesulfobacteriota</taxon>
        <taxon>Desulfobulbia</taxon>
        <taxon>Desulfobulbales</taxon>
        <taxon>Desulfocapsaceae</taxon>
        <taxon>Desulfofustis</taxon>
    </lineage>
</organism>
<dbReference type="Proteomes" id="UP000184139">
    <property type="component" value="Unassembled WGS sequence"/>
</dbReference>
<keyword evidence="2" id="KW-1185">Reference proteome</keyword>
<evidence type="ECO:0000313" key="2">
    <source>
        <dbReference type="Proteomes" id="UP000184139"/>
    </source>
</evidence>